<comment type="caution">
    <text evidence="4">The sequence shown here is derived from an EMBL/GenBank/DDBJ whole genome shotgun (WGS) entry which is preliminary data.</text>
</comment>
<organism evidence="4 5">
    <name type="scientific">Araneus ventricosus</name>
    <name type="common">Orbweaver spider</name>
    <name type="synonym">Epeira ventricosa</name>
    <dbReference type="NCBI Taxonomy" id="182803"/>
    <lineage>
        <taxon>Eukaryota</taxon>
        <taxon>Metazoa</taxon>
        <taxon>Ecdysozoa</taxon>
        <taxon>Arthropoda</taxon>
        <taxon>Chelicerata</taxon>
        <taxon>Arachnida</taxon>
        <taxon>Araneae</taxon>
        <taxon>Araneomorphae</taxon>
        <taxon>Entelegynae</taxon>
        <taxon>Araneoidea</taxon>
        <taxon>Araneidae</taxon>
        <taxon>Araneus</taxon>
    </lineage>
</organism>
<protein>
    <submittedName>
        <fullName evidence="4">Transposable element P transposase</fullName>
    </submittedName>
</protein>
<feature type="domain" description="Transposable element P transposase-like RNase H" evidence="1">
    <location>
        <begin position="2"/>
        <end position="115"/>
    </location>
</feature>
<feature type="domain" description="Transposable element P transposase-like RNase H C-terminal" evidence="3">
    <location>
        <begin position="330"/>
        <end position="360"/>
    </location>
</feature>
<dbReference type="Pfam" id="PF21789">
    <property type="entry name" value="TNP-like_RNaseH_C"/>
    <property type="match status" value="1"/>
</dbReference>
<keyword evidence="5" id="KW-1185">Reference proteome</keyword>
<gene>
    <name evidence="4" type="primary">T_10</name>
    <name evidence="4" type="ORF">AVEN_2048_1</name>
</gene>
<dbReference type="PANTHER" id="PTHR47577">
    <property type="entry name" value="THAP DOMAIN-CONTAINING PROTEIN 6"/>
    <property type="match status" value="1"/>
</dbReference>
<proteinExistence type="predicted"/>
<dbReference type="EMBL" id="BGPR01050976">
    <property type="protein sequence ID" value="GBO27947.1"/>
    <property type="molecule type" value="Genomic_DNA"/>
</dbReference>
<dbReference type="InterPro" id="IPR048365">
    <property type="entry name" value="TNP-like_RNaseH_N"/>
</dbReference>
<dbReference type="PANTHER" id="PTHR47577:SF2">
    <property type="entry name" value="THAP DOMAIN CONTAINING 9"/>
    <property type="match status" value="1"/>
</dbReference>
<evidence type="ECO:0000259" key="3">
    <source>
        <dbReference type="Pfam" id="PF21789"/>
    </source>
</evidence>
<evidence type="ECO:0000313" key="4">
    <source>
        <dbReference type="EMBL" id="GBO27947.1"/>
    </source>
</evidence>
<dbReference type="AlphaFoldDB" id="A0A4Y2VVZ9"/>
<dbReference type="Proteomes" id="UP000499080">
    <property type="component" value="Unassembled WGS sequence"/>
</dbReference>
<dbReference type="InterPro" id="IPR048367">
    <property type="entry name" value="TNP-like_RNaseH_C"/>
</dbReference>
<dbReference type="Pfam" id="PF21787">
    <property type="entry name" value="TNP-like_RNaseH_N"/>
    <property type="match status" value="1"/>
</dbReference>
<evidence type="ECO:0000259" key="1">
    <source>
        <dbReference type="Pfam" id="PF21787"/>
    </source>
</evidence>
<name>A0A4Y2VVZ9_ARAVE</name>
<feature type="domain" description="Transposable element P transposase-like GTP-binding insertion" evidence="2">
    <location>
        <begin position="139"/>
        <end position="260"/>
    </location>
</feature>
<evidence type="ECO:0000259" key="2">
    <source>
        <dbReference type="Pfam" id="PF21788"/>
    </source>
</evidence>
<sequence>MSEAEKLCVLTIDEMAIKPGYTYAADLDCIDGFTTFRQDYKDKPPYATLALVFMARGIVKNWKQVLGYYFSSSTDKFSLQKLVLEAIDILQSCQLEVVSIVCDQGPRNQGLFKEMNVTSENPYFVYKTKRIFAMYDPPHLLKSVRNNLKNHGIYYEDTSIANTTRTAFANWKHIEQLYEMDSKNELRACRKLTKKHIAVSGLKKMNVKLAAQVLSHSVASALNLYILAHKIEEDGKDTMNFVKNMDILFDTVNSRTLKHQKKELRAVSKYSCHEEIWKKMVSWIKTWQIHSSKGKKISAPCKSGWILTLNAFIGICQELLKKNKFVLTNRFNQDVVENTFSSVRRRGGFRDNPDAYEFRHTIHKVIITNFLKQSIGKNCQDDDAYALIDFSSFNKNELFDIIDSGDCVEESVQDDVGSLNEVALNSVSENVMCYIAGYFAKKYLSSVACNKCQKLMTDEDKILDNHTVFLYFKEYNDYNSGLKWPAKDLFKYFVNLYACFMSNFNFFYEKEGISKKFDAVLRNVNVNFFDSHIEHKEKAQEFFISSFIRMMIKHKVKMMNDDLKPNFSYKKVKYF</sequence>
<dbReference type="Pfam" id="PF21788">
    <property type="entry name" value="TNP-like_GBD"/>
    <property type="match status" value="1"/>
</dbReference>
<dbReference type="OrthoDB" id="6627680at2759"/>
<dbReference type="InterPro" id="IPR048366">
    <property type="entry name" value="TNP-like_GBD"/>
</dbReference>
<accession>A0A4Y2VVZ9</accession>
<evidence type="ECO:0000313" key="5">
    <source>
        <dbReference type="Proteomes" id="UP000499080"/>
    </source>
</evidence>
<reference evidence="4 5" key="1">
    <citation type="journal article" date="2019" name="Sci. Rep.">
        <title>Orb-weaving spider Araneus ventricosus genome elucidates the spidroin gene catalogue.</title>
        <authorList>
            <person name="Kono N."/>
            <person name="Nakamura H."/>
            <person name="Ohtoshi R."/>
            <person name="Moran D.A.P."/>
            <person name="Shinohara A."/>
            <person name="Yoshida Y."/>
            <person name="Fujiwara M."/>
            <person name="Mori M."/>
            <person name="Tomita M."/>
            <person name="Arakawa K."/>
        </authorList>
    </citation>
    <scope>NUCLEOTIDE SEQUENCE [LARGE SCALE GENOMIC DNA]</scope>
</reference>